<dbReference type="EMBL" id="DSDK01000614">
    <property type="protein sequence ID" value="HDR52161.1"/>
    <property type="molecule type" value="Genomic_DNA"/>
</dbReference>
<name>A0A831PRN5_9BACT</name>
<sequence length="169" mass="18474">MNFKTTVILFFLLVINYFAFSQQKYVIVIHGGAGVMSKSAMSDERQAEYKEKLEEALYLGETMLKNGATSTETVVEVIKILEDSPLFNAGKGAVFTASGENELDASIMEGKNLNAGAIAGVKDIKNPIEAARAVMDKSEHVMLSGKGASKFARQQGLDMVKNNYFHTRP</sequence>
<dbReference type="PANTHER" id="PTHR10188">
    <property type="entry name" value="L-ASPARAGINASE"/>
    <property type="match status" value="1"/>
</dbReference>
<dbReference type="InterPro" id="IPR000246">
    <property type="entry name" value="Peptidase_T2"/>
</dbReference>
<organism evidence="1">
    <name type="scientific">Mariniphaga anaerophila</name>
    <dbReference type="NCBI Taxonomy" id="1484053"/>
    <lineage>
        <taxon>Bacteria</taxon>
        <taxon>Pseudomonadati</taxon>
        <taxon>Bacteroidota</taxon>
        <taxon>Bacteroidia</taxon>
        <taxon>Marinilabiliales</taxon>
        <taxon>Prolixibacteraceae</taxon>
        <taxon>Mariniphaga</taxon>
    </lineage>
</organism>
<dbReference type="GO" id="GO:0016811">
    <property type="term" value="F:hydrolase activity, acting on carbon-nitrogen (but not peptide) bonds, in linear amides"/>
    <property type="evidence" value="ECO:0007669"/>
    <property type="project" value="UniProtKB-ARBA"/>
</dbReference>
<proteinExistence type="predicted"/>
<reference evidence="1" key="1">
    <citation type="journal article" date="2020" name="mSystems">
        <title>Genome- and Community-Level Interaction Insights into Carbon Utilization and Element Cycling Functions of Hydrothermarchaeota in Hydrothermal Sediment.</title>
        <authorList>
            <person name="Zhou Z."/>
            <person name="Liu Y."/>
            <person name="Xu W."/>
            <person name="Pan J."/>
            <person name="Luo Z.H."/>
            <person name="Li M."/>
        </authorList>
    </citation>
    <scope>NUCLEOTIDE SEQUENCE [LARGE SCALE GENOMIC DNA]</scope>
    <source>
        <strain evidence="1">SpSt-1217</strain>
    </source>
</reference>
<dbReference type="PANTHER" id="PTHR10188:SF6">
    <property type="entry name" value="N(4)-(BETA-N-ACETYLGLUCOSAMINYL)-L-ASPARAGINASE"/>
    <property type="match status" value="1"/>
</dbReference>
<comment type="caution">
    <text evidence="1">The sequence shown here is derived from an EMBL/GenBank/DDBJ whole genome shotgun (WGS) entry which is preliminary data.</text>
</comment>
<dbReference type="AlphaFoldDB" id="A0A831PRN5"/>
<gene>
    <name evidence="1" type="ORF">ENN90_11180</name>
</gene>
<accession>A0A831PRN5</accession>
<protein>
    <submittedName>
        <fullName evidence="1">Beta-aspartyl-peptidase</fullName>
    </submittedName>
</protein>
<feature type="non-terminal residue" evidence="1">
    <location>
        <position position="169"/>
    </location>
</feature>
<dbReference type="Proteomes" id="UP000886047">
    <property type="component" value="Unassembled WGS sequence"/>
</dbReference>
<evidence type="ECO:0000313" key="1">
    <source>
        <dbReference type="EMBL" id="HDR52161.1"/>
    </source>
</evidence>
<dbReference type="Pfam" id="PF01112">
    <property type="entry name" value="Asparaginase_2"/>
    <property type="match status" value="1"/>
</dbReference>
<dbReference type="InterPro" id="IPR029055">
    <property type="entry name" value="Ntn_hydrolases_N"/>
</dbReference>
<dbReference type="SUPFAM" id="SSF56235">
    <property type="entry name" value="N-terminal nucleophile aminohydrolases (Ntn hydrolases)"/>
    <property type="match status" value="1"/>
</dbReference>